<evidence type="ECO:0000256" key="9">
    <source>
        <dbReference type="RuleBase" id="RU362011"/>
    </source>
</evidence>
<comment type="function">
    <text evidence="9">Acts as a magnesium transporter.</text>
</comment>
<dbReference type="Gene3D" id="1.10.357.20">
    <property type="entry name" value="SLC41 divalent cation transporters, integral membrane domain"/>
    <property type="match status" value="1"/>
</dbReference>
<dbReference type="AlphaFoldDB" id="A0A3S9UZZ6"/>
<dbReference type="GO" id="GO:0015095">
    <property type="term" value="F:magnesium ion transmembrane transporter activity"/>
    <property type="evidence" value="ECO:0007669"/>
    <property type="project" value="UniProtKB-UniRule"/>
</dbReference>
<dbReference type="KEGG" id="plut:EI981_15275"/>
<protein>
    <recommendedName>
        <fullName evidence="9">Magnesium transporter MgtE</fullName>
    </recommendedName>
</protein>
<keyword evidence="8" id="KW-0129">CBS domain</keyword>
<dbReference type="InterPro" id="IPR006668">
    <property type="entry name" value="Mg_transptr_MgtE_intracell_dom"/>
</dbReference>
<dbReference type="SMART" id="SM00924">
    <property type="entry name" value="MgtE_N"/>
    <property type="match status" value="1"/>
</dbReference>
<accession>A0A3S9UZZ6</accession>
<dbReference type="CDD" id="cd04606">
    <property type="entry name" value="CBS_pair_Mg_transporter"/>
    <property type="match status" value="1"/>
</dbReference>
<keyword evidence="9" id="KW-0479">Metal-binding</keyword>
<feature type="transmembrane region" description="Helical" evidence="9">
    <location>
        <begin position="438"/>
        <end position="456"/>
    </location>
</feature>
<feature type="transmembrane region" description="Helical" evidence="9">
    <location>
        <begin position="291"/>
        <end position="313"/>
    </location>
</feature>
<dbReference type="InterPro" id="IPR000644">
    <property type="entry name" value="CBS_dom"/>
</dbReference>
<reference evidence="12" key="1">
    <citation type="submission" date="2018-12" db="EMBL/GenBank/DDBJ databases">
        <title>Complete genome sequence of Paenibacillus sp. MBLB1234.</title>
        <authorList>
            <person name="Nam Y.-D."/>
            <person name="Kang J."/>
            <person name="Chung W.-H."/>
            <person name="Park Y.S."/>
        </authorList>
    </citation>
    <scope>NUCLEOTIDE SEQUENCE [LARGE SCALE GENOMIC DNA]</scope>
    <source>
        <strain evidence="12">MBLB1234</strain>
    </source>
</reference>
<dbReference type="InterPro" id="IPR038076">
    <property type="entry name" value="MgtE_N_sf"/>
</dbReference>
<comment type="similarity">
    <text evidence="2 9">Belongs to the SLC41A transporter family.</text>
</comment>
<evidence type="ECO:0000259" key="10">
    <source>
        <dbReference type="PROSITE" id="PS51371"/>
    </source>
</evidence>
<dbReference type="Pfam" id="PF03448">
    <property type="entry name" value="MgtE_N"/>
    <property type="match status" value="1"/>
</dbReference>
<keyword evidence="9" id="KW-1003">Cell membrane</keyword>
<feature type="transmembrane region" description="Helical" evidence="9">
    <location>
        <begin position="391"/>
        <end position="417"/>
    </location>
</feature>
<feature type="transmembrane region" description="Helical" evidence="9">
    <location>
        <begin position="363"/>
        <end position="385"/>
    </location>
</feature>
<dbReference type="EMBL" id="CP034346">
    <property type="protein sequence ID" value="AZS15667.1"/>
    <property type="molecule type" value="Genomic_DNA"/>
</dbReference>
<sequence>MRMKDLNMKQTDDMMNKLRLYLASNEMEPFISTFLSLHASDQATFFLGLSEKNRGKVLNSLYPHEFVGAFQEFGWEDRRLAVTYLDSAYVVEMLNIMVPVEAAAFLKSITRSKSLSLLNAMNPEAKAHIERIMKYPVNSTGALMHTEFLTANIKDTVEVVLNKLSLSSGNDNYHHLYVIDGESCLIGGVTIHQLLRAESNAAMETLMNSNIISVLDQADQTQAADLIKKYNLLELPVTDQEGVMIGIIKVDEVIDLMEEQISLSIGSFAALRSGLSLTSGIIRLVSQRLPWLVGLTVLGFLITKIMAPFLASLEQFTTLALFIPVILGMSGNSGIQSLSVALRRISMSSVTGKDSWHLLGKEAGIGALTGFVCGLFAFVLANLLLNSSLMFSTIIGLALFIAIFFGTITGAILPLIVKRLSIDPAIASGPVLTTLTDIVALFIYYSVATLLIPLATT</sequence>
<dbReference type="Gene3D" id="1.25.60.10">
    <property type="entry name" value="MgtE N-terminal domain-like"/>
    <property type="match status" value="1"/>
</dbReference>
<evidence type="ECO:0000256" key="7">
    <source>
        <dbReference type="ARBA" id="ARBA00023136"/>
    </source>
</evidence>
<keyword evidence="6 9" id="KW-1133">Transmembrane helix</keyword>
<dbReference type="Pfam" id="PF00571">
    <property type="entry name" value="CBS"/>
    <property type="match status" value="2"/>
</dbReference>
<dbReference type="PANTHER" id="PTHR43773:SF1">
    <property type="entry name" value="MAGNESIUM TRANSPORTER MGTE"/>
    <property type="match status" value="1"/>
</dbReference>
<dbReference type="Proteomes" id="UP000270678">
    <property type="component" value="Chromosome"/>
</dbReference>
<dbReference type="OrthoDB" id="9790355at2"/>
<organism evidence="11 12">
    <name type="scientific">Paenibacillus lutimineralis</name>
    <dbReference type="NCBI Taxonomy" id="2707005"/>
    <lineage>
        <taxon>Bacteria</taxon>
        <taxon>Bacillati</taxon>
        <taxon>Bacillota</taxon>
        <taxon>Bacilli</taxon>
        <taxon>Bacillales</taxon>
        <taxon>Paenibacillaceae</taxon>
        <taxon>Paenibacillus</taxon>
    </lineage>
</organism>
<feature type="domain" description="CBS" evidence="10">
    <location>
        <begin position="144"/>
        <end position="205"/>
    </location>
</feature>
<keyword evidence="5 9" id="KW-0460">Magnesium</keyword>
<dbReference type="InterPro" id="IPR006669">
    <property type="entry name" value="MgtE_transporter"/>
</dbReference>
<keyword evidence="12" id="KW-1185">Reference proteome</keyword>
<name>A0A3S9UZZ6_9BACL</name>
<dbReference type="InterPro" id="IPR006667">
    <property type="entry name" value="SLC41_membr_dom"/>
</dbReference>
<dbReference type="SUPFAM" id="SSF54631">
    <property type="entry name" value="CBS-domain pair"/>
    <property type="match status" value="1"/>
</dbReference>
<dbReference type="Gene3D" id="3.10.580.10">
    <property type="entry name" value="CBS-domain"/>
    <property type="match status" value="1"/>
</dbReference>
<dbReference type="SUPFAM" id="SSF158791">
    <property type="entry name" value="MgtE N-terminal domain-like"/>
    <property type="match status" value="1"/>
</dbReference>
<gene>
    <name evidence="11" type="primary">mgtE</name>
    <name evidence="11" type="ORF">EI981_15275</name>
</gene>
<dbReference type="PROSITE" id="PS51371">
    <property type="entry name" value="CBS"/>
    <property type="match status" value="2"/>
</dbReference>
<evidence type="ECO:0000256" key="3">
    <source>
        <dbReference type="ARBA" id="ARBA00022448"/>
    </source>
</evidence>
<comment type="subunit">
    <text evidence="9">Homodimer.</text>
</comment>
<dbReference type="InterPro" id="IPR046342">
    <property type="entry name" value="CBS_dom_sf"/>
</dbReference>
<evidence type="ECO:0000256" key="2">
    <source>
        <dbReference type="ARBA" id="ARBA00009749"/>
    </source>
</evidence>
<keyword evidence="3 9" id="KW-0813">Transport</keyword>
<evidence type="ECO:0000256" key="6">
    <source>
        <dbReference type="ARBA" id="ARBA00022989"/>
    </source>
</evidence>
<proteinExistence type="inferred from homology"/>
<evidence type="ECO:0000313" key="12">
    <source>
        <dbReference type="Proteomes" id="UP000270678"/>
    </source>
</evidence>
<dbReference type="PANTHER" id="PTHR43773">
    <property type="entry name" value="MAGNESIUM TRANSPORTER MGTE"/>
    <property type="match status" value="1"/>
</dbReference>
<dbReference type="Pfam" id="PF01769">
    <property type="entry name" value="MgtE"/>
    <property type="match status" value="1"/>
</dbReference>
<dbReference type="SMART" id="SM00116">
    <property type="entry name" value="CBS"/>
    <property type="match status" value="2"/>
</dbReference>
<comment type="subcellular location">
    <subcellularLocation>
        <location evidence="9">Cell membrane</location>
        <topology evidence="9">Multi-pass membrane protein</topology>
    </subcellularLocation>
    <subcellularLocation>
        <location evidence="1">Membrane</location>
        <topology evidence="1">Multi-pass membrane protein</topology>
    </subcellularLocation>
</comment>
<evidence type="ECO:0000256" key="4">
    <source>
        <dbReference type="ARBA" id="ARBA00022692"/>
    </source>
</evidence>
<evidence type="ECO:0000256" key="5">
    <source>
        <dbReference type="ARBA" id="ARBA00022842"/>
    </source>
</evidence>
<keyword evidence="7 9" id="KW-0472">Membrane</keyword>
<keyword evidence="4 9" id="KW-0812">Transmembrane</keyword>
<evidence type="ECO:0000256" key="8">
    <source>
        <dbReference type="PROSITE-ProRule" id="PRU00703"/>
    </source>
</evidence>
<evidence type="ECO:0000256" key="1">
    <source>
        <dbReference type="ARBA" id="ARBA00004141"/>
    </source>
</evidence>
<dbReference type="GO" id="GO:0005886">
    <property type="term" value="C:plasma membrane"/>
    <property type="evidence" value="ECO:0007669"/>
    <property type="project" value="UniProtKB-SubCell"/>
</dbReference>
<feature type="transmembrane region" description="Helical" evidence="9">
    <location>
        <begin position="319"/>
        <end position="342"/>
    </location>
</feature>
<dbReference type="InterPro" id="IPR036739">
    <property type="entry name" value="SLC41_membr_dom_sf"/>
</dbReference>
<dbReference type="GO" id="GO:0046872">
    <property type="term" value="F:metal ion binding"/>
    <property type="evidence" value="ECO:0007669"/>
    <property type="project" value="UniProtKB-KW"/>
</dbReference>
<feature type="domain" description="CBS" evidence="10">
    <location>
        <begin position="207"/>
        <end position="263"/>
    </location>
</feature>
<dbReference type="SUPFAM" id="SSF161093">
    <property type="entry name" value="MgtE membrane domain-like"/>
    <property type="match status" value="1"/>
</dbReference>
<evidence type="ECO:0000313" key="11">
    <source>
        <dbReference type="EMBL" id="AZS15667.1"/>
    </source>
</evidence>
<dbReference type="NCBIfam" id="TIGR00400">
    <property type="entry name" value="mgtE"/>
    <property type="match status" value="1"/>
</dbReference>